<comment type="caution">
    <text evidence="12">The sequence shown here is derived from an EMBL/GenBank/DDBJ whole genome shotgun (WGS) entry which is preliminary data.</text>
</comment>
<feature type="domain" description="Rad21/Rec8-like protein N-terminal" evidence="10">
    <location>
        <begin position="1"/>
        <end position="99"/>
    </location>
</feature>
<evidence type="ECO:0000256" key="3">
    <source>
        <dbReference type="ARBA" id="ARBA00022618"/>
    </source>
</evidence>
<keyword evidence="5" id="KW-0159">Chromosome partition</keyword>
<dbReference type="GO" id="GO:0008278">
    <property type="term" value="C:cohesin complex"/>
    <property type="evidence" value="ECO:0007669"/>
    <property type="project" value="InterPro"/>
</dbReference>
<dbReference type="EMBL" id="QZWG01000008">
    <property type="protein sequence ID" value="RZB97017.1"/>
    <property type="molecule type" value="Genomic_DNA"/>
</dbReference>
<dbReference type="GO" id="GO:0005730">
    <property type="term" value="C:nucleolus"/>
    <property type="evidence" value="ECO:0007669"/>
    <property type="project" value="EnsemblPlants"/>
</dbReference>
<dbReference type="GO" id="GO:0003682">
    <property type="term" value="F:chromatin binding"/>
    <property type="evidence" value="ECO:0007669"/>
    <property type="project" value="TreeGrafter"/>
</dbReference>
<accession>A0A445JF21</accession>
<dbReference type="Pfam" id="PF04824">
    <property type="entry name" value="Rad21_Rec8"/>
    <property type="match status" value="1"/>
</dbReference>
<dbReference type="CDD" id="cd21793">
    <property type="entry name" value="Rad21_Rec8_M_AtSYN1-like"/>
    <property type="match status" value="1"/>
</dbReference>
<keyword evidence="3" id="KW-0132">Cell division</keyword>
<comment type="subcellular location">
    <subcellularLocation>
        <location evidence="1">Nucleus</location>
    </subcellularLocation>
</comment>
<dbReference type="InterPro" id="IPR006909">
    <property type="entry name" value="Rad21/Rec8_C_eu"/>
</dbReference>
<dbReference type="PANTHER" id="PTHR12585:SF55">
    <property type="entry name" value="SISTER CHROMATID COHESION 1 PROTEIN 3"/>
    <property type="match status" value="1"/>
</dbReference>
<dbReference type="GO" id="GO:0000278">
    <property type="term" value="P:mitotic cell cycle"/>
    <property type="evidence" value="ECO:0007669"/>
    <property type="project" value="EnsemblPlants"/>
</dbReference>
<evidence type="ECO:0000313" key="13">
    <source>
        <dbReference type="Proteomes" id="UP000289340"/>
    </source>
</evidence>
<feature type="compositionally biased region" description="Basic and acidic residues" evidence="8">
    <location>
        <begin position="533"/>
        <end position="544"/>
    </location>
</feature>
<proteinExistence type="inferred from homology"/>
<evidence type="ECO:0000313" key="12">
    <source>
        <dbReference type="EMBL" id="RZB97017.1"/>
    </source>
</evidence>
<dbReference type="Gene3D" id="1.10.10.580">
    <property type="entry name" value="Structural maintenance of chromosome 1. Chain E"/>
    <property type="match status" value="1"/>
</dbReference>
<keyword evidence="4" id="KW-0131">Cell cycle</keyword>
<evidence type="ECO:0000256" key="1">
    <source>
        <dbReference type="ARBA" id="ARBA00004123"/>
    </source>
</evidence>
<comment type="subunit">
    <text evidence="7">Component of the cohesin complex.</text>
</comment>
<dbReference type="InterPro" id="IPR023093">
    <property type="entry name" value="ScpA-like_C"/>
</dbReference>
<dbReference type="InterPro" id="IPR039781">
    <property type="entry name" value="Rad21/Rec8-like"/>
</dbReference>
<evidence type="ECO:0000313" key="11">
    <source>
        <dbReference type="EMBL" id="RZB97016.1"/>
    </source>
</evidence>
<feature type="domain" description="Rad21/Rec8-like protein C-terminal eukaryotic" evidence="9">
    <location>
        <begin position="654"/>
        <end position="703"/>
    </location>
</feature>
<gene>
    <name evidence="12" type="ORF">D0Y65_020624</name>
</gene>
<protein>
    <submittedName>
        <fullName evidence="11">Sister chromatid cohesion 1 protein 3 isoform A</fullName>
    </submittedName>
    <submittedName>
        <fullName evidence="12">Sister chromatid cohesion 1 protein 3 isoform B</fullName>
    </submittedName>
</protein>
<dbReference type="GO" id="GO:0007062">
    <property type="term" value="P:sister chromatid cohesion"/>
    <property type="evidence" value="ECO:0007669"/>
    <property type="project" value="InterPro"/>
</dbReference>
<dbReference type="InterPro" id="IPR006910">
    <property type="entry name" value="Rad21_Rec8_N"/>
</dbReference>
<dbReference type="AlphaFoldDB" id="A0A445JF21"/>
<keyword evidence="13" id="KW-1185">Reference proteome</keyword>
<evidence type="ECO:0000256" key="2">
    <source>
        <dbReference type="ARBA" id="ARBA00009870"/>
    </source>
</evidence>
<dbReference type="EMBL" id="QZWG01000008">
    <property type="protein sequence ID" value="RZB97016.1"/>
    <property type="molecule type" value="Genomic_DNA"/>
</dbReference>
<organism evidence="12 13">
    <name type="scientific">Glycine soja</name>
    <name type="common">Wild soybean</name>
    <dbReference type="NCBI Taxonomy" id="3848"/>
    <lineage>
        <taxon>Eukaryota</taxon>
        <taxon>Viridiplantae</taxon>
        <taxon>Streptophyta</taxon>
        <taxon>Embryophyta</taxon>
        <taxon>Tracheophyta</taxon>
        <taxon>Spermatophyta</taxon>
        <taxon>Magnoliopsida</taxon>
        <taxon>eudicotyledons</taxon>
        <taxon>Gunneridae</taxon>
        <taxon>Pentapetalae</taxon>
        <taxon>rosids</taxon>
        <taxon>fabids</taxon>
        <taxon>Fabales</taxon>
        <taxon>Fabaceae</taxon>
        <taxon>Papilionoideae</taxon>
        <taxon>50 kb inversion clade</taxon>
        <taxon>NPAAA clade</taxon>
        <taxon>indigoferoid/millettioid clade</taxon>
        <taxon>Phaseoleae</taxon>
        <taxon>Glycine</taxon>
        <taxon>Glycine subgen. Soja</taxon>
    </lineage>
</organism>
<dbReference type="Gramene" id="XM_028389577.1">
    <property type="protein sequence ID" value="XP_028245378.1"/>
    <property type="gene ID" value="LOC114422995"/>
</dbReference>
<dbReference type="GO" id="GO:1990414">
    <property type="term" value="P:replication-born double-strand break repair via sister chromatid exchange"/>
    <property type="evidence" value="ECO:0007669"/>
    <property type="project" value="TreeGrafter"/>
</dbReference>
<evidence type="ECO:0000256" key="6">
    <source>
        <dbReference type="ARBA" id="ARBA00023242"/>
    </source>
</evidence>
<sequence>MFYSQTFLARKGPLSTVWIAAHLQHRLKKSHYTATDIPSTVLRIMDPGVPIALRMSGHLLLGVVRIYSKKVEYLHQDCKDALTGLHKAFATLQFAQPEEARPAPFQSVTLPGTFDLDAQNIDDQIEYIRAEDLHMRNPEDITLTDLIPVTMDEYVAVSFDEDIIMDSSRTEVLPDSGGTVPMEDIIPQSPLSNAVGAEDHGPSVHSPSQAIQPEPFELLRRTANNDNIQVFQHSGGLCPSVHSPSQGTQVEVGRDANNDDNVENPQVFTNREDNDVAEPNGGLDQTTNEKDHVPGMMRDLNFRMSVPSPMNPLTPPTSQGGASDAQAHDEINVPDFVVRESPPIQQPQRRGRKRKQFFDEPIVLTNGFMRSALNNTRDILRKRRDVPSSSLGTWKLNNIRRKEHIFDQPLLTGIGKDLLDISKSEYVRSRSHLVIFEEDHADVRMGEETLSPTNEPPEESLAATNEPPEEPIAATNQPPEEPIAATDHPHEEPIAATDQTSEEAITATSPVTDMQVEHNRNVAVTPPATAQAPHEDDYTSPNRRDCFNMPSSHNISIASLNTNIASERMHTLDYAVSPGVHGLEAMQTPDSDTHDLMSSDKTDEFWFLKLDSTTPASSQGTSGSNKTLSERTKHAAQYFERLSSISPILEEPAGDLSLNKILKGKTKNIAARMFFEVLVLKTNGLLDVQQEEPYGDVSLKLVPML</sequence>
<evidence type="ECO:0000256" key="8">
    <source>
        <dbReference type="SAM" id="MobiDB-lite"/>
    </source>
</evidence>
<dbReference type="Proteomes" id="UP000289340">
    <property type="component" value="Chromosome 8"/>
</dbReference>
<evidence type="ECO:0000259" key="9">
    <source>
        <dbReference type="Pfam" id="PF04824"/>
    </source>
</evidence>
<evidence type="ECO:0000256" key="7">
    <source>
        <dbReference type="ARBA" id="ARBA00064543"/>
    </source>
</evidence>
<dbReference type="Pfam" id="PF04825">
    <property type="entry name" value="Rad21_Rec8_N"/>
    <property type="match status" value="1"/>
</dbReference>
<feature type="region of interest" description="Disordered" evidence="8">
    <location>
        <begin position="524"/>
        <end position="544"/>
    </location>
</feature>
<dbReference type="GO" id="GO:0051301">
    <property type="term" value="P:cell division"/>
    <property type="evidence" value="ECO:0007669"/>
    <property type="project" value="UniProtKB-KW"/>
</dbReference>
<dbReference type="SUPFAM" id="SSF46785">
    <property type="entry name" value="Winged helix' DNA-binding domain"/>
    <property type="match status" value="1"/>
</dbReference>
<dbReference type="GO" id="GO:0007059">
    <property type="term" value="P:chromosome segregation"/>
    <property type="evidence" value="ECO:0007669"/>
    <property type="project" value="UniProtKB-KW"/>
</dbReference>
<dbReference type="FunFam" id="1.10.10.580:FF:000002">
    <property type="entry name" value="Sister chromatid cohesion 1 protein 4"/>
    <property type="match status" value="1"/>
</dbReference>
<keyword evidence="4" id="KW-0498">Mitosis</keyword>
<dbReference type="PANTHER" id="PTHR12585">
    <property type="entry name" value="SCC1 / RAD21 FAMILY MEMBER"/>
    <property type="match status" value="1"/>
</dbReference>
<dbReference type="GO" id="GO:0009561">
    <property type="term" value="P:megagametogenesis"/>
    <property type="evidence" value="ECO:0007669"/>
    <property type="project" value="EnsemblPlants"/>
</dbReference>
<keyword evidence="6" id="KW-0539">Nucleus</keyword>
<reference evidence="12 13" key="1">
    <citation type="submission" date="2018-09" db="EMBL/GenBank/DDBJ databases">
        <title>A high-quality reference genome of wild soybean provides a powerful tool to mine soybean genomes.</title>
        <authorList>
            <person name="Xie M."/>
            <person name="Chung C.Y.L."/>
            <person name="Li M.-W."/>
            <person name="Wong F.-L."/>
            <person name="Chan T.-F."/>
            <person name="Lam H.-M."/>
        </authorList>
    </citation>
    <scope>NUCLEOTIDE SEQUENCE [LARGE SCALE GENOMIC DNA]</scope>
    <source>
        <strain evidence="13">cv. W05</strain>
        <tissue evidence="12">Hypocotyl of etiolated seedlings</tissue>
    </source>
</reference>
<comment type="similarity">
    <text evidence="2">Belongs to the rad21 family.</text>
</comment>
<evidence type="ECO:0000259" key="10">
    <source>
        <dbReference type="Pfam" id="PF04825"/>
    </source>
</evidence>
<evidence type="ECO:0000256" key="4">
    <source>
        <dbReference type="ARBA" id="ARBA00022776"/>
    </source>
</evidence>
<dbReference type="InterPro" id="IPR036390">
    <property type="entry name" value="WH_DNA-bd_sf"/>
</dbReference>
<feature type="region of interest" description="Disordered" evidence="8">
    <location>
        <begin position="447"/>
        <end position="486"/>
    </location>
</feature>
<name>A0A445JF21_GLYSO</name>
<evidence type="ECO:0000256" key="5">
    <source>
        <dbReference type="ARBA" id="ARBA00022829"/>
    </source>
</evidence>
<feature type="region of interest" description="Disordered" evidence="8">
    <location>
        <begin position="241"/>
        <end position="293"/>
    </location>
</feature>
<dbReference type="GO" id="GO:0009555">
    <property type="term" value="P:pollen development"/>
    <property type="evidence" value="ECO:0007669"/>
    <property type="project" value="EnsemblPlants"/>
</dbReference>